<reference evidence="5" key="1">
    <citation type="submission" date="2025-08" db="UniProtKB">
        <authorList>
            <consortium name="RefSeq"/>
        </authorList>
    </citation>
    <scope>IDENTIFICATION</scope>
    <source>
        <tissue evidence="5">Whole Larva</tissue>
    </source>
</reference>
<gene>
    <name evidence="5" type="primary">LOC108566146</name>
</gene>
<dbReference type="Pfam" id="PF00379">
    <property type="entry name" value="Chitin_bind_4"/>
    <property type="match status" value="1"/>
</dbReference>
<dbReference type="InterPro" id="IPR000618">
    <property type="entry name" value="Insect_cuticle"/>
</dbReference>
<dbReference type="Proteomes" id="UP000695000">
    <property type="component" value="Unplaced"/>
</dbReference>
<evidence type="ECO:0000313" key="4">
    <source>
        <dbReference type="Proteomes" id="UP000695000"/>
    </source>
</evidence>
<organism evidence="4 5">
    <name type="scientific">Nicrophorus vespilloides</name>
    <name type="common">Boreal carrion beetle</name>
    <dbReference type="NCBI Taxonomy" id="110193"/>
    <lineage>
        <taxon>Eukaryota</taxon>
        <taxon>Metazoa</taxon>
        <taxon>Ecdysozoa</taxon>
        <taxon>Arthropoda</taxon>
        <taxon>Hexapoda</taxon>
        <taxon>Insecta</taxon>
        <taxon>Pterygota</taxon>
        <taxon>Neoptera</taxon>
        <taxon>Endopterygota</taxon>
        <taxon>Coleoptera</taxon>
        <taxon>Polyphaga</taxon>
        <taxon>Staphyliniformia</taxon>
        <taxon>Silphidae</taxon>
        <taxon>Nicrophorinae</taxon>
        <taxon>Nicrophorus</taxon>
    </lineage>
</organism>
<dbReference type="PANTHER" id="PTHR12236:SF75">
    <property type="entry name" value="CUTICULAR PROTEIN 62BB, ISOFORM A"/>
    <property type="match status" value="1"/>
</dbReference>
<keyword evidence="4" id="KW-1185">Reference proteome</keyword>
<dbReference type="RefSeq" id="XP_017781386.1">
    <property type="nucleotide sequence ID" value="XM_017925897.1"/>
</dbReference>
<dbReference type="PROSITE" id="PS00233">
    <property type="entry name" value="CHIT_BIND_RR_1"/>
    <property type="match status" value="1"/>
</dbReference>
<proteinExistence type="predicted"/>
<feature type="chain" id="PRO_5045823984" evidence="3">
    <location>
        <begin position="19"/>
        <end position="192"/>
    </location>
</feature>
<dbReference type="InterPro" id="IPR031311">
    <property type="entry name" value="CHIT_BIND_RR_consensus"/>
</dbReference>
<dbReference type="PRINTS" id="PR00947">
    <property type="entry name" value="CUTICLE"/>
</dbReference>
<dbReference type="InterPro" id="IPR051217">
    <property type="entry name" value="Insect_Cuticle_Struc_Prot"/>
</dbReference>
<feature type="signal peptide" evidence="3">
    <location>
        <begin position="1"/>
        <end position="18"/>
    </location>
</feature>
<keyword evidence="1 2" id="KW-0193">Cuticle</keyword>
<dbReference type="PROSITE" id="PS51155">
    <property type="entry name" value="CHIT_BIND_RR_2"/>
    <property type="match status" value="1"/>
</dbReference>
<protein>
    <submittedName>
        <fullName evidence="5">Larval cuticle protein A2B-like</fullName>
    </submittedName>
</protein>
<name>A0ABM1N3I6_NICVS</name>
<sequence>MTTVKILILLVILGVVSSSPIQVGVYHQPTVALAHAPIVKTIEYQAPPKYAFSYGVKDPVTGDSKEQQETRDGDVVHGSYSLVEPDGSKRIVEYTADDVNGFNAVVHKEQLHHVSKVALAHAPLTVAHAPLALAHAPLTVAHAPFAVAHAPVTIAHAPAFSVAHAPVTIAHAPLSTAYHVAHAPAAAYSIIH</sequence>
<dbReference type="PANTHER" id="PTHR12236">
    <property type="entry name" value="STRUCTURAL CONTITUENT OF CUTICLE"/>
    <property type="match status" value="1"/>
</dbReference>
<keyword evidence="3" id="KW-0732">Signal</keyword>
<accession>A0ABM1N3I6</accession>
<evidence type="ECO:0000313" key="5">
    <source>
        <dbReference type="RefSeq" id="XP_017781386.1"/>
    </source>
</evidence>
<evidence type="ECO:0000256" key="1">
    <source>
        <dbReference type="ARBA" id="ARBA00022460"/>
    </source>
</evidence>
<evidence type="ECO:0000256" key="3">
    <source>
        <dbReference type="SAM" id="SignalP"/>
    </source>
</evidence>
<dbReference type="GeneID" id="108566146"/>
<evidence type="ECO:0000256" key="2">
    <source>
        <dbReference type="PROSITE-ProRule" id="PRU00497"/>
    </source>
</evidence>